<accession>A0A316A3K6</accession>
<dbReference type="OrthoDB" id="9779889at2"/>
<dbReference type="Gene3D" id="1.10.287.110">
    <property type="entry name" value="DnaJ domain"/>
    <property type="match status" value="1"/>
</dbReference>
<organism evidence="4 5">
    <name type="scientific">Faecalicatena contorta</name>
    <dbReference type="NCBI Taxonomy" id="39482"/>
    <lineage>
        <taxon>Bacteria</taxon>
        <taxon>Bacillati</taxon>
        <taxon>Bacillota</taxon>
        <taxon>Clostridia</taxon>
        <taxon>Lachnospirales</taxon>
        <taxon>Lachnospiraceae</taxon>
        <taxon>Faecalicatena</taxon>
    </lineage>
</organism>
<keyword evidence="5" id="KW-1185">Reference proteome</keyword>
<dbReference type="PROSITE" id="PS50076">
    <property type="entry name" value="DNAJ_2"/>
    <property type="match status" value="1"/>
</dbReference>
<protein>
    <submittedName>
        <fullName evidence="4">DnaJ domain-containing protein</fullName>
    </submittedName>
</protein>
<dbReference type="RefSeq" id="WP_109708540.1">
    <property type="nucleotide sequence ID" value="NZ_QGDS01000001.1"/>
</dbReference>
<dbReference type="PRINTS" id="PR00625">
    <property type="entry name" value="JDOMAIN"/>
</dbReference>
<name>A0A316A3K6_9FIRM</name>
<dbReference type="SMART" id="SM00271">
    <property type="entry name" value="DnaJ"/>
    <property type="match status" value="1"/>
</dbReference>
<dbReference type="PANTHER" id="PTHR44145">
    <property type="entry name" value="DNAJ HOMOLOG SUBFAMILY A MEMBER 3, MITOCHONDRIAL"/>
    <property type="match status" value="1"/>
</dbReference>
<evidence type="ECO:0000313" key="4">
    <source>
        <dbReference type="EMBL" id="SUQ12523.1"/>
    </source>
</evidence>
<gene>
    <name evidence="4" type="ORF">SAMN05216529_101420</name>
</gene>
<dbReference type="Pfam" id="PF00226">
    <property type="entry name" value="DnaJ"/>
    <property type="match status" value="1"/>
</dbReference>
<dbReference type="CDD" id="cd06257">
    <property type="entry name" value="DnaJ"/>
    <property type="match status" value="1"/>
</dbReference>
<dbReference type="SUPFAM" id="SSF46565">
    <property type="entry name" value="Chaperone J-domain"/>
    <property type="match status" value="1"/>
</dbReference>
<dbReference type="InterPro" id="IPR051938">
    <property type="entry name" value="Apopto_cytoskel_mod"/>
</dbReference>
<reference evidence="5" key="1">
    <citation type="submission" date="2017-07" db="EMBL/GenBank/DDBJ databases">
        <authorList>
            <person name="Varghese N."/>
            <person name="Submissions S."/>
        </authorList>
    </citation>
    <scope>NUCLEOTIDE SEQUENCE [LARGE SCALE GENOMIC DNA]</scope>
    <source>
        <strain evidence="5">NLAE-zl-C134</strain>
    </source>
</reference>
<dbReference type="InterPro" id="IPR036869">
    <property type="entry name" value="J_dom_sf"/>
</dbReference>
<feature type="domain" description="J" evidence="3">
    <location>
        <begin position="5"/>
        <end position="71"/>
    </location>
</feature>
<evidence type="ECO:0000256" key="1">
    <source>
        <dbReference type="ARBA" id="ARBA00022705"/>
    </source>
</evidence>
<proteinExistence type="predicted"/>
<dbReference type="EMBL" id="UHJJ01000001">
    <property type="protein sequence ID" value="SUQ12523.1"/>
    <property type="molecule type" value="Genomic_DNA"/>
</dbReference>
<sequence>METRTYYDILGVSKEATLEEITSAKNALAKVYHPDANMHTDIDTTAYMQEILEAYRILSNPDKRKKYNRVLAGKPNRVFRTYTVGKPESGEDTSASFVTYWNAACKLNEIVSQSGRLMEFIPQKERLRLSFFKKLGKHYKNETAITEQLNLLSLQAIQYITILKTAGIPMSYWQPDAMNWVLVRWGQKQNMDYQILFSKYEAYVEQSRTGAEKLKLRSQNRQFHNNLNKLLNYAIPN</sequence>
<dbReference type="GO" id="GO:0006260">
    <property type="term" value="P:DNA replication"/>
    <property type="evidence" value="ECO:0007669"/>
    <property type="project" value="UniProtKB-KW"/>
</dbReference>
<keyword evidence="1" id="KW-0235">DNA replication</keyword>
<dbReference type="Proteomes" id="UP000254051">
    <property type="component" value="Unassembled WGS sequence"/>
</dbReference>
<evidence type="ECO:0000256" key="2">
    <source>
        <dbReference type="ARBA" id="ARBA00023186"/>
    </source>
</evidence>
<dbReference type="InterPro" id="IPR001623">
    <property type="entry name" value="DnaJ_domain"/>
</dbReference>
<dbReference type="PANTHER" id="PTHR44145:SF3">
    <property type="entry name" value="DNAJ HOMOLOG SUBFAMILY A MEMBER 3, MITOCHONDRIAL"/>
    <property type="match status" value="1"/>
</dbReference>
<dbReference type="AlphaFoldDB" id="A0A316A3K6"/>
<evidence type="ECO:0000259" key="3">
    <source>
        <dbReference type="PROSITE" id="PS50076"/>
    </source>
</evidence>
<keyword evidence="2" id="KW-0143">Chaperone</keyword>
<evidence type="ECO:0000313" key="5">
    <source>
        <dbReference type="Proteomes" id="UP000254051"/>
    </source>
</evidence>